<protein>
    <recommendedName>
        <fullName evidence="3">NXPE C-terminal domain-containing protein</fullName>
    </recommendedName>
</protein>
<dbReference type="Pfam" id="PF24536">
    <property type="entry name" value="NXPE4_C"/>
    <property type="match status" value="1"/>
</dbReference>
<dbReference type="EnsemblMetazoa" id="XM_030994860">
    <property type="protein sequence ID" value="XP_030850720"/>
    <property type="gene ID" value="LOC105442985"/>
</dbReference>
<dbReference type="Pfam" id="PF06312">
    <property type="entry name" value="Neurexophilin"/>
    <property type="match status" value="1"/>
</dbReference>
<evidence type="ECO:0000313" key="4">
    <source>
        <dbReference type="EnsemblMetazoa" id="XP_030850720"/>
    </source>
</evidence>
<proteinExistence type="inferred from homology"/>
<reference evidence="4" key="2">
    <citation type="submission" date="2021-01" db="UniProtKB">
        <authorList>
            <consortium name="EnsemblMetazoa"/>
        </authorList>
    </citation>
    <scope>IDENTIFICATION</scope>
</reference>
<keyword evidence="2" id="KW-1133">Transmembrane helix</keyword>
<dbReference type="Gene3D" id="2.60.40.10">
    <property type="entry name" value="Immunoglobulins"/>
    <property type="match status" value="1"/>
</dbReference>
<name>A0A7M7PGS7_STRPU</name>
<organism evidence="4 5">
    <name type="scientific">Strongylocentrotus purpuratus</name>
    <name type="common">Purple sea urchin</name>
    <dbReference type="NCBI Taxonomy" id="7668"/>
    <lineage>
        <taxon>Eukaryota</taxon>
        <taxon>Metazoa</taxon>
        <taxon>Echinodermata</taxon>
        <taxon>Eleutherozoa</taxon>
        <taxon>Echinozoa</taxon>
        <taxon>Echinoidea</taxon>
        <taxon>Euechinoidea</taxon>
        <taxon>Echinacea</taxon>
        <taxon>Camarodonta</taxon>
        <taxon>Echinidea</taxon>
        <taxon>Strongylocentrotidae</taxon>
        <taxon>Strongylocentrotus</taxon>
    </lineage>
</organism>
<dbReference type="InterPro" id="IPR013783">
    <property type="entry name" value="Ig-like_fold"/>
</dbReference>
<dbReference type="PANTHER" id="PTHR16165:SF5">
    <property type="entry name" value="NXPE FAMILY MEMBER 3"/>
    <property type="match status" value="1"/>
</dbReference>
<accession>A0A7M7PGS7</accession>
<dbReference type="GeneID" id="105442985"/>
<dbReference type="InterPro" id="IPR026845">
    <property type="entry name" value="NXPH/NXPE"/>
</dbReference>
<keyword evidence="2" id="KW-0812">Transmembrane</keyword>
<dbReference type="PANTHER" id="PTHR16165">
    <property type="entry name" value="NXPE FAMILY MEMBER"/>
    <property type="match status" value="1"/>
</dbReference>
<evidence type="ECO:0000256" key="1">
    <source>
        <dbReference type="ARBA" id="ARBA00005431"/>
    </source>
</evidence>
<keyword evidence="5" id="KW-1185">Reference proteome</keyword>
<keyword evidence="2" id="KW-0472">Membrane</keyword>
<dbReference type="OMA" id="RGRSEWH"/>
<dbReference type="Proteomes" id="UP000007110">
    <property type="component" value="Unassembled WGS sequence"/>
</dbReference>
<dbReference type="RefSeq" id="XP_030850720.1">
    <property type="nucleotide sequence ID" value="XM_030994860.1"/>
</dbReference>
<reference evidence="5" key="1">
    <citation type="submission" date="2015-02" db="EMBL/GenBank/DDBJ databases">
        <title>Genome sequencing for Strongylocentrotus purpuratus.</title>
        <authorList>
            <person name="Murali S."/>
            <person name="Liu Y."/>
            <person name="Vee V."/>
            <person name="English A."/>
            <person name="Wang M."/>
            <person name="Skinner E."/>
            <person name="Han Y."/>
            <person name="Muzny D.M."/>
            <person name="Worley K.C."/>
            <person name="Gibbs R.A."/>
        </authorList>
    </citation>
    <scope>NUCLEOTIDE SEQUENCE</scope>
</reference>
<dbReference type="InterPro" id="IPR014756">
    <property type="entry name" value="Ig_E-set"/>
</dbReference>
<evidence type="ECO:0000313" key="5">
    <source>
        <dbReference type="Proteomes" id="UP000007110"/>
    </source>
</evidence>
<feature type="domain" description="NXPE C-terminal" evidence="3">
    <location>
        <begin position="346"/>
        <end position="575"/>
    </location>
</feature>
<dbReference type="AlphaFoldDB" id="A0A7M7PGS7"/>
<dbReference type="InterPro" id="IPR057106">
    <property type="entry name" value="NXPE4_C"/>
</dbReference>
<feature type="transmembrane region" description="Helical" evidence="2">
    <location>
        <begin position="20"/>
        <end position="39"/>
    </location>
</feature>
<dbReference type="OrthoDB" id="2112051at2759"/>
<sequence>MYSMVESMAQKNCTCTNFRMGFYISLCVTIFLVLFYCIYISERRRSETFLLTTFKDGDWVFGSTSTRGYNASTVQQTTPHLNISRPETAGVTSDKSSTFYIINASRKYQICDRLDVIIEARDSKNQLKVNGGDYFRVRIYNNDLKAGASADGEVAYLGDGKYKASFTLRWVGKTFVRAILVHPAEAVNVLRRARDTCPTRYGYYGRFTGMIGDKSVVEDTVCNIITPVPNATICDLTRHAIAEPWFCTAPTKTKLTCSDFGWTCGNRIYSAALYRSAMLTKDEESLFGRQKQPIPVRGVNFVTVTEQEKNISNPAHCSNERLPPCAVGSHSLSYPMAAGYFFKGHWYSNYCRLRSFVIPSSLKCLTNKTLYFHGDSTTRQYYEYLVISLKSSLKPNPPTLQSNWKVGPSMAEDKVNNFTVHYRHHGYPIRNNWTDASEVQYIEEALDELQATPDTVYVFTIWAHLTTLNMSFYEHRVRRIKAAVERLHRRSPETLVVIKSANTRSHGSAGSSVTVSDWYARELDMKLREIFKSYDKKIGFIDQWSMVVGFSNVDAIHPGQGIISTGMRTLLSYMCPKE</sequence>
<comment type="similarity">
    <text evidence="1">Belongs to the NXPE family.</text>
</comment>
<dbReference type="FunCoup" id="A0A7M7PGS7">
    <property type="interactions" value="880"/>
</dbReference>
<evidence type="ECO:0000259" key="3">
    <source>
        <dbReference type="Pfam" id="PF24536"/>
    </source>
</evidence>
<dbReference type="KEGG" id="spu:105442985"/>
<dbReference type="InParanoid" id="A0A7M7PGS7"/>
<evidence type="ECO:0000256" key="2">
    <source>
        <dbReference type="SAM" id="Phobius"/>
    </source>
</evidence>
<dbReference type="SUPFAM" id="SSF81296">
    <property type="entry name" value="E set domains"/>
    <property type="match status" value="1"/>
</dbReference>